<feature type="compositionally biased region" description="Low complexity" evidence="1">
    <location>
        <begin position="130"/>
        <end position="154"/>
    </location>
</feature>
<accession>A0A8H7AF68</accession>
<feature type="region of interest" description="Disordered" evidence="1">
    <location>
        <begin position="114"/>
        <end position="165"/>
    </location>
</feature>
<dbReference type="Proteomes" id="UP000606974">
    <property type="component" value="Unassembled WGS sequence"/>
</dbReference>
<dbReference type="PANTHER" id="PTHR31749:SF3">
    <property type="entry name" value="KINETOCHORE-ASSOCIATED PROTEIN NSL1 HOMOLOG"/>
    <property type="match status" value="1"/>
</dbReference>
<dbReference type="Pfam" id="PF08641">
    <property type="entry name" value="Mis14"/>
    <property type="match status" value="1"/>
</dbReference>
<protein>
    <submittedName>
        <fullName evidence="2">Uncharacterized protein</fullName>
    </submittedName>
</protein>
<dbReference type="PANTHER" id="PTHR31749">
    <property type="entry name" value="KINETOCHORE-ASSOCIATED PROTEIN NSL1 HOMOLOG"/>
    <property type="match status" value="1"/>
</dbReference>
<dbReference type="GO" id="GO:0000070">
    <property type="term" value="P:mitotic sister chromatid segregation"/>
    <property type="evidence" value="ECO:0007669"/>
    <property type="project" value="InterPro"/>
</dbReference>
<dbReference type="OrthoDB" id="2135762at2759"/>
<evidence type="ECO:0000256" key="1">
    <source>
        <dbReference type="SAM" id="MobiDB-lite"/>
    </source>
</evidence>
<dbReference type="AlphaFoldDB" id="A0A8H7AF68"/>
<sequence>MMEIDQLPTDLQAHPNPHPNPHHRKVELQSPLDLTYLQENIAAAAKQKLDLNFPPDAATRPTSGEEGDGKDQVPNRAEGKEDAMRVRVATLVNQFLSTTFNYASHSISINGNDVYTAPPPHNPSSAFPRPTTTSNTNTTHPTTPPSSSSAISNTQPPPSHPGAEREGVHFAYEPYDPRLSTKLASLYAELERETLAVSQLRRTAPAEGARMVGEALLGSIKEDEERNHAEGLGDDGQAAEPGLKLDPLPEGWSEETAEMYERGLADLTRLAGGLAGAGARDTSLRGPDGGSLTETVGKVQRARDVTREFE</sequence>
<dbReference type="EMBL" id="JAACFV010000096">
    <property type="protein sequence ID" value="KAF7506001.1"/>
    <property type="molecule type" value="Genomic_DNA"/>
</dbReference>
<dbReference type="InterPro" id="IPR013950">
    <property type="entry name" value="Mis14/Nsl1"/>
</dbReference>
<keyword evidence="3" id="KW-1185">Reference proteome</keyword>
<feature type="region of interest" description="Disordered" evidence="1">
    <location>
        <begin position="1"/>
        <end position="26"/>
    </location>
</feature>
<proteinExistence type="predicted"/>
<reference evidence="2" key="1">
    <citation type="submission" date="2020-02" db="EMBL/GenBank/DDBJ databases">
        <authorList>
            <person name="Palmer J.M."/>
        </authorList>
    </citation>
    <scope>NUCLEOTIDE SEQUENCE</scope>
    <source>
        <strain evidence="2">EPUS1.4</strain>
        <tissue evidence="2">Thallus</tissue>
    </source>
</reference>
<dbReference type="GO" id="GO:0000444">
    <property type="term" value="C:MIS12/MIND type complex"/>
    <property type="evidence" value="ECO:0007669"/>
    <property type="project" value="TreeGrafter"/>
</dbReference>
<feature type="compositionally biased region" description="Basic and acidic residues" evidence="1">
    <location>
        <begin position="301"/>
        <end position="310"/>
    </location>
</feature>
<organism evidence="2 3">
    <name type="scientific">Endocarpon pusillum</name>
    <dbReference type="NCBI Taxonomy" id="364733"/>
    <lineage>
        <taxon>Eukaryota</taxon>
        <taxon>Fungi</taxon>
        <taxon>Dikarya</taxon>
        <taxon>Ascomycota</taxon>
        <taxon>Pezizomycotina</taxon>
        <taxon>Eurotiomycetes</taxon>
        <taxon>Chaetothyriomycetidae</taxon>
        <taxon>Verrucariales</taxon>
        <taxon>Verrucariaceae</taxon>
        <taxon>Endocarpon</taxon>
    </lineage>
</organism>
<comment type="caution">
    <text evidence="2">The sequence shown here is derived from an EMBL/GenBank/DDBJ whole genome shotgun (WGS) entry which is preliminary data.</text>
</comment>
<feature type="region of interest" description="Disordered" evidence="1">
    <location>
        <begin position="47"/>
        <end position="81"/>
    </location>
</feature>
<evidence type="ECO:0000313" key="2">
    <source>
        <dbReference type="EMBL" id="KAF7506001.1"/>
    </source>
</evidence>
<gene>
    <name evidence="2" type="ORF">GJ744_012348</name>
</gene>
<evidence type="ECO:0000313" key="3">
    <source>
        <dbReference type="Proteomes" id="UP000606974"/>
    </source>
</evidence>
<feature type="compositionally biased region" description="Basic and acidic residues" evidence="1">
    <location>
        <begin position="67"/>
        <end position="81"/>
    </location>
</feature>
<feature type="region of interest" description="Disordered" evidence="1">
    <location>
        <begin position="277"/>
        <end position="310"/>
    </location>
</feature>
<name>A0A8H7AF68_9EURO</name>